<evidence type="ECO:0000256" key="1">
    <source>
        <dbReference type="SAM" id="Phobius"/>
    </source>
</evidence>
<reference evidence="3" key="1">
    <citation type="journal article" date="2011" name="J. Bacteriol.">
        <title>Genome sequences of eight morphologically diverse alphaproteobacteria.</title>
        <authorList>
            <consortium name="US DOE Joint Genome Institute"/>
            <person name="Brown P.J."/>
            <person name="Kysela D.T."/>
            <person name="Buechlein A."/>
            <person name="Hemmerich C."/>
            <person name="Brun Y.V."/>
        </authorList>
    </citation>
    <scope>NUCLEOTIDE SEQUENCE [LARGE SCALE GENOMIC DNA]</scope>
    <source>
        <strain evidence="3">ATCC 51888 / DSM 1869 / NCIB 11706 / TK 0415</strain>
    </source>
</reference>
<evidence type="ECO:0000313" key="2">
    <source>
        <dbReference type="EMBL" id="ADJ21977.1"/>
    </source>
</evidence>
<dbReference type="RefSeq" id="WP_013214196.1">
    <property type="nucleotide sequence ID" value="NC_014313.1"/>
</dbReference>
<evidence type="ECO:0000313" key="3">
    <source>
        <dbReference type="Proteomes" id="UP000002033"/>
    </source>
</evidence>
<dbReference type="Proteomes" id="UP000002033">
    <property type="component" value="Chromosome"/>
</dbReference>
<keyword evidence="1" id="KW-0812">Transmembrane</keyword>
<dbReference type="EMBL" id="CP002083">
    <property type="protein sequence ID" value="ADJ21977.1"/>
    <property type="molecule type" value="Genomic_DNA"/>
</dbReference>
<organism evidence="2 3">
    <name type="scientific">Hyphomicrobium denitrificans (strain ATCC 51888 / DSM 1869 / NCIMB 11706 / TK 0415)</name>
    <dbReference type="NCBI Taxonomy" id="582899"/>
    <lineage>
        <taxon>Bacteria</taxon>
        <taxon>Pseudomonadati</taxon>
        <taxon>Pseudomonadota</taxon>
        <taxon>Alphaproteobacteria</taxon>
        <taxon>Hyphomicrobiales</taxon>
        <taxon>Hyphomicrobiaceae</taxon>
        <taxon>Hyphomicrobium</taxon>
    </lineage>
</organism>
<proteinExistence type="predicted"/>
<keyword evidence="3" id="KW-1185">Reference proteome</keyword>
<dbReference type="KEGG" id="hdn:Hden_0150"/>
<dbReference type="AlphaFoldDB" id="D8JQ56"/>
<feature type="transmembrane region" description="Helical" evidence="1">
    <location>
        <begin position="12"/>
        <end position="31"/>
    </location>
</feature>
<protein>
    <submittedName>
        <fullName evidence="2">Excision repair cross-complementing rodent repair deficiency, complementation group 4-like protein</fullName>
    </submittedName>
</protein>
<gene>
    <name evidence="2" type="ordered locus">Hden_0150</name>
</gene>
<sequence length="55" mass="6022">MNIQNMDFMQIVHLAGRVVCALGLAMFFFNINLGIQAFAHPGIEVAAAGWIMKSL</sequence>
<accession>D8JQ56</accession>
<dbReference type="STRING" id="582899.Hden_0150"/>
<dbReference type="HOGENOM" id="CLU_3026159_0_0_5"/>
<keyword evidence="1" id="KW-1133">Transmembrane helix</keyword>
<keyword evidence="1" id="KW-0472">Membrane</keyword>
<name>D8JQ56_HYPDA</name>